<evidence type="ECO:0000313" key="1">
    <source>
        <dbReference type="EMBL" id="KAK2159830.1"/>
    </source>
</evidence>
<dbReference type="InterPro" id="IPR052752">
    <property type="entry name" value="NACHT-WD_repeat"/>
</dbReference>
<dbReference type="AlphaFoldDB" id="A0AAD9JW75"/>
<evidence type="ECO:0000313" key="2">
    <source>
        <dbReference type="Proteomes" id="UP001208570"/>
    </source>
</evidence>
<name>A0AAD9JW75_9ANNE</name>
<protein>
    <recommendedName>
        <fullName evidence="3">DUF4062 domain-containing protein</fullName>
    </recommendedName>
</protein>
<dbReference type="PANTHER" id="PTHR19871">
    <property type="entry name" value="BETA TRANSDUCIN-RELATED PROTEIN"/>
    <property type="match status" value="1"/>
</dbReference>
<evidence type="ECO:0008006" key="3">
    <source>
        <dbReference type="Google" id="ProtNLM"/>
    </source>
</evidence>
<gene>
    <name evidence="1" type="ORF">LSH36_145g04060</name>
</gene>
<organism evidence="1 2">
    <name type="scientific">Paralvinella palmiformis</name>
    <dbReference type="NCBI Taxonomy" id="53620"/>
    <lineage>
        <taxon>Eukaryota</taxon>
        <taxon>Metazoa</taxon>
        <taxon>Spiralia</taxon>
        <taxon>Lophotrochozoa</taxon>
        <taxon>Annelida</taxon>
        <taxon>Polychaeta</taxon>
        <taxon>Sedentaria</taxon>
        <taxon>Canalipalpata</taxon>
        <taxon>Terebellida</taxon>
        <taxon>Terebelliformia</taxon>
        <taxon>Alvinellidae</taxon>
        <taxon>Paralvinella</taxon>
    </lineage>
</organism>
<sequence length="130" mass="14775">MKPTRPNGCSRTSRLETSGDRAWLGAAEKRVLAGSLDDLPPLNSKVIRVFTSSTFTDTQLERNTLMVHVYPKLKEYCREKHGIEFQVVDMRWGVTDEALDDHMTIEVCLNEIRNCQKMSIGPNFMVSITV</sequence>
<comment type="caution">
    <text evidence="1">The sequence shown here is derived from an EMBL/GenBank/DDBJ whole genome shotgun (WGS) entry which is preliminary data.</text>
</comment>
<accession>A0AAD9JW75</accession>
<reference evidence="1" key="1">
    <citation type="journal article" date="2023" name="Mol. Biol. Evol.">
        <title>Third-Generation Sequencing Reveals the Adaptive Role of the Epigenome in Three Deep-Sea Polychaetes.</title>
        <authorList>
            <person name="Perez M."/>
            <person name="Aroh O."/>
            <person name="Sun Y."/>
            <person name="Lan Y."/>
            <person name="Juniper S.K."/>
            <person name="Young C.R."/>
            <person name="Angers B."/>
            <person name="Qian P.Y."/>
        </authorList>
    </citation>
    <scope>NUCLEOTIDE SEQUENCE</scope>
    <source>
        <strain evidence="1">P08H-3</strain>
    </source>
</reference>
<keyword evidence="2" id="KW-1185">Reference proteome</keyword>
<proteinExistence type="predicted"/>
<dbReference type="Proteomes" id="UP001208570">
    <property type="component" value="Unassembled WGS sequence"/>
</dbReference>
<dbReference type="PANTHER" id="PTHR19871:SF14">
    <property type="entry name" value="DUF4062 DOMAIN-CONTAINING PROTEIN"/>
    <property type="match status" value="1"/>
</dbReference>
<dbReference type="EMBL" id="JAODUP010000145">
    <property type="protein sequence ID" value="KAK2159830.1"/>
    <property type="molecule type" value="Genomic_DNA"/>
</dbReference>